<proteinExistence type="predicted"/>
<name>A0A252F2W2_9FIRM</name>
<dbReference type="Proteomes" id="UP000194903">
    <property type="component" value="Unassembled WGS sequence"/>
</dbReference>
<evidence type="ECO:0000313" key="3">
    <source>
        <dbReference type="Proteomes" id="UP000194903"/>
    </source>
</evidence>
<evidence type="ECO:0008006" key="4">
    <source>
        <dbReference type="Google" id="ProtNLM"/>
    </source>
</evidence>
<accession>A0A252F2W2</accession>
<dbReference type="RefSeq" id="WP_087020650.1">
    <property type="nucleotide sequence ID" value="NZ_NHOC01000008.1"/>
</dbReference>
<dbReference type="EMBL" id="NHOC01000008">
    <property type="protein sequence ID" value="OUM20011.1"/>
    <property type="molecule type" value="Genomic_DNA"/>
</dbReference>
<organism evidence="2 3">
    <name type="scientific">Butyricicoccus porcorum</name>
    <dbReference type="NCBI Taxonomy" id="1945634"/>
    <lineage>
        <taxon>Bacteria</taxon>
        <taxon>Bacillati</taxon>
        <taxon>Bacillota</taxon>
        <taxon>Clostridia</taxon>
        <taxon>Eubacteriales</taxon>
        <taxon>Butyricicoccaceae</taxon>
        <taxon>Butyricicoccus</taxon>
    </lineage>
</organism>
<protein>
    <recommendedName>
        <fullName evidence="4">HNH endonuclease</fullName>
    </recommendedName>
</protein>
<gene>
    <name evidence="2" type="ORF">CBW42_09720</name>
</gene>
<sequence>MDIKHLVDTGQELQFYTSALWKRERAKVLDLDKHECQLCKQRGKYTRAVIVHHVKHLRDRPDLALCVFDPESGERQLVSLCRACHEEQHPERFNQHQPKKPITEERW</sequence>
<evidence type="ECO:0000256" key="1">
    <source>
        <dbReference type="SAM" id="MobiDB-lite"/>
    </source>
</evidence>
<dbReference type="OrthoDB" id="9811997at2"/>
<feature type="region of interest" description="Disordered" evidence="1">
    <location>
        <begin position="88"/>
        <end position="107"/>
    </location>
</feature>
<dbReference type="AlphaFoldDB" id="A0A252F2W2"/>
<evidence type="ECO:0000313" key="2">
    <source>
        <dbReference type="EMBL" id="OUM20011.1"/>
    </source>
</evidence>
<reference evidence="2 3" key="1">
    <citation type="submission" date="2017-05" db="EMBL/GenBank/DDBJ databases">
        <title>Butyricicoccus porcorum sp. nov. a butyrate-producing bacterium from the swine intestinal tract.</title>
        <authorList>
            <person name="Trachsel J."/>
            <person name="Humphrey S."/>
            <person name="Allen H.K."/>
        </authorList>
    </citation>
    <scope>NUCLEOTIDE SEQUENCE [LARGE SCALE GENOMIC DNA]</scope>
    <source>
        <strain evidence="2">BB10</strain>
    </source>
</reference>
<keyword evidence="3" id="KW-1185">Reference proteome</keyword>
<comment type="caution">
    <text evidence="2">The sequence shown here is derived from an EMBL/GenBank/DDBJ whole genome shotgun (WGS) entry which is preliminary data.</text>
</comment>